<dbReference type="Proteomes" id="UP000255110">
    <property type="component" value="Unassembled WGS sequence"/>
</dbReference>
<evidence type="ECO:0000313" key="4">
    <source>
        <dbReference type="Proteomes" id="UP000255110"/>
    </source>
</evidence>
<proteinExistence type="predicted"/>
<reference evidence="2 4" key="2">
    <citation type="submission" date="2018-06" db="EMBL/GenBank/DDBJ databases">
        <authorList>
            <consortium name="Pathogen Informatics"/>
            <person name="Doyle S."/>
        </authorList>
    </citation>
    <scope>NUCLEOTIDE SEQUENCE [LARGE SCALE GENOMIC DNA]</scope>
    <source>
        <strain evidence="2 4">NCTC11991</strain>
    </source>
</reference>
<keyword evidence="3" id="KW-1185">Reference proteome</keyword>
<name>A0A378LC20_9GAMM</name>
<sequence length="139" mass="16368">MKLIINKKNSIESITLDLESSTTVNELLLILYDHRGKHYDHFSFSEYQKFISVYQRVLYGDRFKNKLLPGTHLTDYQLEDPCHLTWEEFTENQHHLAPIADSIDSRFLFWQADRNVGRLENEKESLPVHDHTDPKPSAP</sequence>
<dbReference type="RefSeq" id="WP_058478204.1">
    <property type="nucleotide sequence ID" value="NZ_CAAAIO010000015.1"/>
</dbReference>
<dbReference type="EMBL" id="UGOY01000001">
    <property type="protein sequence ID" value="STY21641.1"/>
    <property type="molecule type" value="Genomic_DNA"/>
</dbReference>
<organism evidence="2 4">
    <name type="scientific">Legionella steigerwaltii</name>
    <dbReference type="NCBI Taxonomy" id="460"/>
    <lineage>
        <taxon>Bacteria</taxon>
        <taxon>Pseudomonadati</taxon>
        <taxon>Pseudomonadota</taxon>
        <taxon>Gammaproteobacteria</taxon>
        <taxon>Legionellales</taxon>
        <taxon>Legionellaceae</taxon>
        <taxon>Legionella</taxon>
    </lineage>
</organism>
<accession>A0A378LC20</accession>
<dbReference type="AlphaFoldDB" id="A0A378LC20"/>
<evidence type="ECO:0000313" key="2">
    <source>
        <dbReference type="EMBL" id="STY21641.1"/>
    </source>
</evidence>
<gene>
    <name evidence="1" type="ORF">Lstg_2676</name>
    <name evidence="2" type="ORF">NCTC11991_00209</name>
</gene>
<evidence type="ECO:0000313" key="3">
    <source>
        <dbReference type="Proteomes" id="UP000054820"/>
    </source>
</evidence>
<dbReference type="EMBL" id="LNYZ01000027">
    <property type="protein sequence ID" value="KTD71975.1"/>
    <property type="molecule type" value="Genomic_DNA"/>
</dbReference>
<dbReference type="Proteomes" id="UP000054820">
    <property type="component" value="Unassembled WGS sequence"/>
</dbReference>
<protein>
    <recommendedName>
        <fullName evidence="5">Ubiquitin-like domain-containing protein</fullName>
    </recommendedName>
</protein>
<evidence type="ECO:0008006" key="5">
    <source>
        <dbReference type="Google" id="ProtNLM"/>
    </source>
</evidence>
<evidence type="ECO:0000313" key="1">
    <source>
        <dbReference type="EMBL" id="KTD71975.1"/>
    </source>
</evidence>
<dbReference type="OrthoDB" id="5647401at2"/>
<reference evidence="1 3" key="1">
    <citation type="submission" date="2015-11" db="EMBL/GenBank/DDBJ databases">
        <title>Genomic analysis of 38 Legionella species identifies large and diverse effector repertoires.</title>
        <authorList>
            <person name="Burstein D."/>
            <person name="Amaro F."/>
            <person name="Zusman T."/>
            <person name="Lifshitz Z."/>
            <person name="Cohen O."/>
            <person name="Gilbert J.A."/>
            <person name="Pupko T."/>
            <person name="Shuman H.A."/>
            <person name="Segal G."/>
        </authorList>
    </citation>
    <scope>NUCLEOTIDE SEQUENCE [LARGE SCALE GENOMIC DNA]</scope>
    <source>
        <strain evidence="1 3">SC-18-C9</strain>
    </source>
</reference>